<accession>A0A1M5Z305</accession>
<comment type="subcellular location">
    <subcellularLocation>
        <location evidence="1">Cell membrane</location>
        <topology evidence="1">Single-pass membrane protein</topology>
    </subcellularLocation>
</comment>
<evidence type="ECO:0000313" key="11">
    <source>
        <dbReference type="EMBL" id="SHI18504.1"/>
    </source>
</evidence>
<name>A0A1M5Z305_9CLOT</name>
<dbReference type="PRINTS" id="PR01853">
    <property type="entry name" value="YAJCTRNLCASE"/>
</dbReference>
<evidence type="ECO:0000256" key="10">
    <source>
        <dbReference type="SAM" id="Phobius"/>
    </source>
</evidence>
<dbReference type="GO" id="GO:0005886">
    <property type="term" value="C:plasma membrane"/>
    <property type="evidence" value="ECO:0007669"/>
    <property type="project" value="UniProtKB-SubCell"/>
</dbReference>
<dbReference type="Proteomes" id="UP000184241">
    <property type="component" value="Unassembled WGS sequence"/>
</dbReference>
<evidence type="ECO:0000256" key="7">
    <source>
        <dbReference type="ARBA" id="ARBA00022989"/>
    </source>
</evidence>
<dbReference type="PANTHER" id="PTHR33909:SF1">
    <property type="entry name" value="SEC TRANSLOCON ACCESSORY COMPLEX SUBUNIT YAJC"/>
    <property type="match status" value="1"/>
</dbReference>
<keyword evidence="9 10" id="KW-0472">Membrane</keyword>
<evidence type="ECO:0000256" key="5">
    <source>
        <dbReference type="ARBA" id="ARBA00022692"/>
    </source>
</evidence>
<dbReference type="InterPro" id="IPR003849">
    <property type="entry name" value="Preprotein_translocase_YajC"/>
</dbReference>
<evidence type="ECO:0000256" key="9">
    <source>
        <dbReference type="ARBA" id="ARBA00023136"/>
    </source>
</evidence>
<keyword evidence="7 10" id="KW-1133">Transmembrane helix</keyword>
<sequence length="92" mass="10270">MSGGQLQILILVGILVVFYGVLIIPEKKRKKAYNNMLSELKVNDRIITRSGLIGKVVIIQKDNVVIEVEPDNVRLTFSKQGISSLLTEESNM</sequence>
<evidence type="ECO:0000256" key="6">
    <source>
        <dbReference type="ARBA" id="ARBA00022927"/>
    </source>
</evidence>
<dbReference type="Pfam" id="PF02699">
    <property type="entry name" value="YajC"/>
    <property type="match status" value="1"/>
</dbReference>
<protein>
    <submittedName>
        <fullName evidence="11">Protein translocase subunit yajC</fullName>
    </submittedName>
</protein>
<dbReference type="PANTHER" id="PTHR33909">
    <property type="entry name" value="SEC TRANSLOCON ACCESSORY COMPLEX SUBUNIT YAJC"/>
    <property type="match status" value="1"/>
</dbReference>
<keyword evidence="8" id="KW-0811">Translocation</keyword>
<dbReference type="NCBIfam" id="TIGR00739">
    <property type="entry name" value="yajC"/>
    <property type="match status" value="1"/>
</dbReference>
<comment type="similarity">
    <text evidence="2">Belongs to the YajC family.</text>
</comment>
<dbReference type="EMBL" id="FQXU01000007">
    <property type="protein sequence ID" value="SHI18504.1"/>
    <property type="molecule type" value="Genomic_DNA"/>
</dbReference>
<keyword evidence="3" id="KW-0813">Transport</keyword>
<evidence type="ECO:0000256" key="2">
    <source>
        <dbReference type="ARBA" id="ARBA00006742"/>
    </source>
</evidence>
<keyword evidence="4" id="KW-1003">Cell membrane</keyword>
<evidence type="ECO:0000313" key="12">
    <source>
        <dbReference type="Proteomes" id="UP000184241"/>
    </source>
</evidence>
<keyword evidence="6" id="KW-0653">Protein transport</keyword>
<evidence type="ECO:0000256" key="4">
    <source>
        <dbReference type="ARBA" id="ARBA00022475"/>
    </source>
</evidence>
<proteinExistence type="inferred from homology"/>
<gene>
    <name evidence="11" type="ORF">SAMN02745941_02506</name>
</gene>
<organism evidence="11 12">
    <name type="scientific">Clostridium intestinale DSM 6191</name>
    <dbReference type="NCBI Taxonomy" id="1121320"/>
    <lineage>
        <taxon>Bacteria</taxon>
        <taxon>Bacillati</taxon>
        <taxon>Bacillota</taxon>
        <taxon>Clostridia</taxon>
        <taxon>Eubacteriales</taxon>
        <taxon>Clostridiaceae</taxon>
        <taxon>Clostridium</taxon>
    </lineage>
</organism>
<evidence type="ECO:0000256" key="1">
    <source>
        <dbReference type="ARBA" id="ARBA00004162"/>
    </source>
</evidence>
<evidence type="ECO:0000256" key="3">
    <source>
        <dbReference type="ARBA" id="ARBA00022448"/>
    </source>
</evidence>
<dbReference type="SMART" id="SM01323">
    <property type="entry name" value="YajC"/>
    <property type="match status" value="1"/>
</dbReference>
<feature type="transmembrane region" description="Helical" evidence="10">
    <location>
        <begin position="6"/>
        <end position="24"/>
    </location>
</feature>
<dbReference type="AlphaFoldDB" id="A0A1M5Z305"/>
<reference evidence="11 12" key="1">
    <citation type="submission" date="2016-11" db="EMBL/GenBank/DDBJ databases">
        <authorList>
            <person name="Jaros S."/>
            <person name="Januszkiewicz K."/>
            <person name="Wedrychowicz H."/>
        </authorList>
    </citation>
    <scope>NUCLEOTIDE SEQUENCE [LARGE SCALE GENOMIC DNA]</scope>
    <source>
        <strain evidence="11 12">DSM 6191</strain>
    </source>
</reference>
<keyword evidence="5 10" id="KW-0812">Transmembrane</keyword>
<dbReference type="RefSeq" id="WP_073019939.1">
    <property type="nucleotide sequence ID" value="NZ_FQXU01000007.1"/>
</dbReference>
<dbReference type="GO" id="GO:0015031">
    <property type="term" value="P:protein transport"/>
    <property type="evidence" value="ECO:0007669"/>
    <property type="project" value="UniProtKB-KW"/>
</dbReference>
<evidence type="ECO:0000256" key="8">
    <source>
        <dbReference type="ARBA" id="ARBA00023010"/>
    </source>
</evidence>